<evidence type="ECO:0000256" key="5">
    <source>
        <dbReference type="ARBA" id="ARBA00022771"/>
    </source>
</evidence>
<evidence type="ECO:0000313" key="12">
    <source>
        <dbReference type="Proteomes" id="UP001291623"/>
    </source>
</evidence>
<dbReference type="SMART" id="SM00184">
    <property type="entry name" value="RING"/>
    <property type="match status" value="1"/>
</dbReference>
<dbReference type="AlphaFoldDB" id="A0AAE1VD29"/>
<evidence type="ECO:0000256" key="4">
    <source>
        <dbReference type="ARBA" id="ARBA00022723"/>
    </source>
</evidence>
<keyword evidence="4" id="KW-0479">Metal-binding</keyword>
<comment type="caution">
    <text evidence="11">The sequence shown here is derived from an EMBL/GenBank/DDBJ whole genome shotgun (WGS) entry which is preliminary data.</text>
</comment>
<dbReference type="InterPro" id="IPR013083">
    <property type="entry name" value="Znf_RING/FYVE/PHD"/>
</dbReference>
<keyword evidence="7" id="KW-0862">Zinc</keyword>
<feature type="domain" description="RING-type" evidence="10">
    <location>
        <begin position="282"/>
        <end position="323"/>
    </location>
</feature>
<reference evidence="11" key="1">
    <citation type="submission" date="2023-12" db="EMBL/GenBank/DDBJ databases">
        <title>Genome assembly of Anisodus tanguticus.</title>
        <authorList>
            <person name="Wang Y.-J."/>
        </authorList>
    </citation>
    <scope>NUCLEOTIDE SEQUENCE</scope>
    <source>
        <strain evidence="11">KB-2021</strain>
        <tissue evidence="11">Leaf</tissue>
    </source>
</reference>
<feature type="compositionally biased region" description="Basic residues" evidence="9">
    <location>
        <begin position="9"/>
        <end position="20"/>
    </location>
</feature>
<feature type="region of interest" description="Disordered" evidence="9">
    <location>
        <begin position="1"/>
        <end position="45"/>
    </location>
</feature>
<dbReference type="GO" id="GO:0061630">
    <property type="term" value="F:ubiquitin protein ligase activity"/>
    <property type="evidence" value="ECO:0007669"/>
    <property type="project" value="UniProtKB-EC"/>
</dbReference>
<dbReference type="Pfam" id="PF13639">
    <property type="entry name" value="zf-RING_2"/>
    <property type="match status" value="1"/>
</dbReference>
<gene>
    <name evidence="11" type="ORF">RND71_021640</name>
</gene>
<protein>
    <recommendedName>
        <fullName evidence="2">RING-type E3 ubiquitin transferase</fullName>
        <ecNumber evidence="2">2.3.2.27</ecNumber>
    </recommendedName>
</protein>
<evidence type="ECO:0000256" key="3">
    <source>
        <dbReference type="ARBA" id="ARBA00022679"/>
    </source>
</evidence>
<evidence type="ECO:0000256" key="1">
    <source>
        <dbReference type="ARBA" id="ARBA00000900"/>
    </source>
</evidence>
<dbReference type="SUPFAM" id="SSF57850">
    <property type="entry name" value="RING/U-box"/>
    <property type="match status" value="1"/>
</dbReference>
<feature type="compositionally biased region" description="Low complexity" evidence="9">
    <location>
        <begin position="22"/>
        <end position="38"/>
    </location>
</feature>
<proteinExistence type="predicted"/>
<evidence type="ECO:0000256" key="9">
    <source>
        <dbReference type="SAM" id="MobiDB-lite"/>
    </source>
</evidence>
<dbReference type="PANTHER" id="PTHR22937:SF122">
    <property type="entry name" value="RING-TYPE E3 UBIQUITIN TRANSFERASE"/>
    <property type="match status" value="1"/>
</dbReference>
<sequence length="330" mass="37000">MPVTSTRNTKTRNQKQHKPTKSTISSLLLTPFSPTSPTHDSKKKKFTSFRGLGCKATSQVSVPTAIRTSPDWESKKVKKKKKKKNKTLNFDSISSNNSCCNNPSCLAAPDVWCAPDAASVDCVVSTRPFSARATLDIAPRERSSCPVRRMVSPEDDPFLDTEPLEMPRSGADCFGFRHHRHSPYGFPEGLAEIVMLQNSLMGGRTNGLDRYRSWRLNVDNMSYEASHFLADLSVLELLELGDRIGYVSTGLKEDEITKCVRRTKPFISNNLSHLRTELEKNCSICQEEYEAEDEMGKLGCGHFYHMHCIKQWLMHKNSCPVCKSAAVSDS</sequence>
<evidence type="ECO:0000256" key="8">
    <source>
        <dbReference type="PROSITE-ProRule" id="PRU00175"/>
    </source>
</evidence>
<dbReference type="Proteomes" id="UP001291623">
    <property type="component" value="Unassembled WGS sequence"/>
</dbReference>
<keyword evidence="6" id="KW-0833">Ubl conjugation pathway</keyword>
<dbReference type="EC" id="2.3.2.27" evidence="2"/>
<evidence type="ECO:0000256" key="6">
    <source>
        <dbReference type="ARBA" id="ARBA00022786"/>
    </source>
</evidence>
<name>A0AAE1VD29_9SOLA</name>
<keyword evidence="12" id="KW-1185">Reference proteome</keyword>
<dbReference type="PANTHER" id="PTHR22937">
    <property type="entry name" value="E3 UBIQUITIN-PROTEIN LIGASE RNF165"/>
    <property type="match status" value="1"/>
</dbReference>
<dbReference type="PROSITE" id="PS50089">
    <property type="entry name" value="ZF_RING_2"/>
    <property type="match status" value="1"/>
</dbReference>
<organism evidence="11 12">
    <name type="scientific">Anisodus tanguticus</name>
    <dbReference type="NCBI Taxonomy" id="243964"/>
    <lineage>
        <taxon>Eukaryota</taxon>
        <taxon>Viridiplantae</taxon>
        <taxon>Streptophyta</taxon>
        <taxon>Embryophyta</taxon>
        <taxon>Tracheophyta</taxon>
        <taxon>Spermatophyta</taxon>
        <taxon>Magnoliopsida</taxon>
        <taxon>eudicotyledons</taxon>
        <taxon>Gunneridae</taxon>
        <taxon>Pentapetalae</taxon>
        <taxon>asterids</taxon>
        <taxon>lamiids</taxon>
        <taxon>Solanales</taxon>
        <taxon>Solanaceae</taxon>
        <taxon>Solanoideae</taxon>
        <taxon>Hyoscyameae</taxon>
        <taxon>Anisodus</taxon>
    </lineage>
</organism>
<evidence type="ECO:0000259" key="10">
    <source>
        <dbReference type="PROSITE" id="PS50089"/>
    </source>
</evidence>
<evidence type="ECO:0000313" key="11">
    <source>
        <dbReference type="EMBL" id="KAK4359411.1"/>
    </source>
</evidence>
<keyword evidence="3" id="KW-0808">Transferase</keyword>
<evidence type="ECO:0000256" key="2">
    <source>
        <dbReference type="ARBA" id="ARBA00012483"/>
    </source>
</evidence>
<evidence type="ECO:0000256" key="7">
    <source>
        <dbReference type="ARBA" id="ARBA00022833"/>
    </source>
</evidence>
<dbReference type="InterPro" id="IPR045191">
    <property type="entry name" value="MBR1/2-like"/>
</dbReference>
<dbReference type="Gene3D" id="3.30.40.10">
    <property type="entry name" value="Zinc/RING finger domain, C3HC4 (zinc finger)"/>
    <property type="match status" value="1"/>
</dbReference>
<dbReference type="InterPro" id="IPR001841">
    <property type="entry name" value="Znf_RING"/>
</dbReference>
<keyword evidence="5 8" id="KW-0863">Zinc-finger</keyword>
<comment type="catalytic activity">
    <reaction evidence="1">
        <text>S-ubiquitinyl-[E2 ubiquitin-conjugating enzyme]-L-cysteine + [acceptor protein]-L-lysine = [E2 ubiquitin-conjugating enzyme]-L-cysteine + N(6)-ubiquitinyl-[acceptor protein]-L-lysine.</text>
        <dbReference type="EC" id="2.3.2.27"/>
    </reaction>
</comment>
<dbReference type="GO" id="GO:0008270">
    <property type="term" value="F:zinc ion binding"/>
    <property type="evidence" value="ECO:0007669"/>
    <property type="project" value="UniProtKB-KW"/>
</dbReference>
<accession>A0AAE1VD29</accession>
<dbReference type="EMBL" id="JAVYJV010000011">
    <property type="protein sequence ID" value="KAK4359411.1"/>
    <property type="molecule type" value="Genomic_DNA"/>
</dbReference>